<evidence type="ECO:0000313" key="2">
    <source>
        <dbReference type="EMBL" id="GAA1208989.1"/>
    </source>
</evidence>
<dbReference type="Pfam" id="PF06897">
    <property type="entry name" value="DUF1269"/>
    <property type="match status" value="1"/>
</dbReference>
<dbReference type="EMBL" id="BAAALM010000010">
    <property type="protein sequence ID" value="GAA1208989.1"/>
    <property type="molecule type" value="Genomic_DNA"/>
</dbReference>
<evidence type="ECO:0000256" key="1">
    <source>
        <dbReference type="SAM" id="Phobius"/>
    </source>
</evidence>
<sequence length="169" mass="18241">MATLSVWKFDDPAGAREASEKLRTLAKQNLITVHDAATVSWTEGDNRPKTTQLHNLVGAGALGGAFWGTLFGLIFFIPLLGMAMGAAAGALGGSMRDVGIDDDFIRRIRDDVVPGTSALFVMTSDAVIDRVHDEFRDVRAELVFTNLSAEQENALREVFGDAEVRESAT</sequence>
<feature type="transmembrane region" description="Helical" evidence="1">
    <location>
        <begin position="65"/>
        <end position="91"/>
    </location>
</feature>
<dbReference type="Proteomes" id="UP001500467">
    <property type="component" value="Unassembled WGS sequence"/>
</dbReference>
<name>A0ABN1VH08_9PSEU</name>
<reference evidence="2 3" key="1">
    <citation type="journal article" date="2019" name="Int. J. Syst. Evol. Microbiol.">
        <title>The Global Catalogue of Microorganisms (GCM) 10K type strain sequencing project: providing services to taxonomists for standard genome sequencing and annotation.</title>
        <authorList>
            <consortium name="The Broad Institute Genomics Platform"/>
            <consortium name="The Broad Institute Genome Sequencing Center for Infectious Disease"/>
            <person name="Wu L."/>
            <person name="Ma J."/>
        </authorList>
    </citation>
    <scope>NUCLEOTIDE SEQUENCE [LARGE SCALE GENOMIC DNA]</scope>
    <source>
        <strain evidence="2 3">JCM 13022</strain>
    </source>
</reference>
<protein>
    <submittedName>
        <fullName evidence="2">DUF1269 domain-containing protein</fullName>
    </submittedName>
</protein>
<organism evidence="2 3">
    <name type="scientific">Prauserella alba</name>
    <dbReference type="NCBI Taxonomy" id="176898"/>
    <lineage>
        <taxon>Bacteria</taxon>
        <taxon>Bacillati</taxon>
        <taxon>Actinomycetota</taxon>
        <taxon>Actinomycetes</taxon>
        <taxon>Pseudonocardiales</taxon>
        <taxon>Pseudonocardiaceae</taxon>
        <taxon>Prauserella</taxon>
    </lineage>
</organism>
<proteinExistence type="predicted"/>
<keyword evidence="1" id="KW-0472">Membrane</keyword>
<dbReference type="InterPro" id="IPR009200">
    <property type="entry name" value="DUF1269_membrane"/>
</dbReference>
<keyword evidence="3" id="KW-1185">Reference proteome</keyword>
<comment type="caution">
    <text evidence="2">The sequence shown here is derived from an EMBL/GenBank/DDBJ whole genome shotgun (WGS) entry which is preliminary data.</text>
</comment>
<dbReference type="RefSeq" id="WP_253853927.1">
    <property type="nucleotide sequence ID" value="NZ_BAAALM010000010.1"/>
</dbReference>
<accession>A0ABN1VH08</accession>
<gene>
    <name evidence="2" type="ORF">GCM10009675_31310</name>
</gene>
<evidence type="ECO:0000313" key="3">
    <source>
        <dbReference type="Proteomes" id="UP001500467"/>
    </source>
</evidence>
<keyword evidence="1" id="KW-0812">Transmembrane</keyword>
<keyword evidence="1" id="KW-1133">Transmembrane helix</keyword>